<dbReference type="PANTHER" id="PTHR12555">
    <property type="entry name" value="UBIQUITIN FUSION DEGRADATON PROTEIN 1"/>
    <property type="match status" value="1"/>
</dbReference>
<comment type="caution">
    <text evidence="7">The sequence shown here is derived from an EMBL/GenBank/DDBJ whole genome shotgun (WGS) entry which is preliminary data.</text>
</comment>
<reference evidence="7" key="1">
    <citation type="submission" date="2023-08" db="EMBL/GenBank/DDBJ databases">
        <title>Black Yeasts Isolated from many extreme environments.</title>
        <authorList>
            <person name="Coleine C."/>
            <person name="Stajich J.E."/>
            <person name="Selbmann L."/>
        </authorList>
    </citation>
    <scope>NUCLEOTIDE SEQUENCE</scope>
    <source>
        <strain evidence="7">CCFEE 5401</strain>
    </source>
</reference>
<dbReference type="Gene3D" id="2.40.40.50">
    <property type="entry name" value="Ubiquitin fusion degradation protein UFD1, N-terminal domain"/>
    <property type="match status" value="1"/>
</dbReference>
<accession>A0AAN7T8R0</accession>
<protein>
    <recommendedName>
        <fullName evidence="9">Ubiquitin-protein ligase E3A N-terminal zinc-binding domain-containing protein</fullName>
    </recommendedName>
</protein>
<dbReference type="InterPro" id="IPR055418">
    <property type="entry name" value="UFD1_N2"/>
</dbReference>
<gene>
    <name evidence="7" type="ORF">LTR62_000608</name>
</gene>
<dbReference type="Gene3D" id="6.10.130.10">
    <property type="entry name" value="Ubiquitin-protein ligase E3A, N-terminal zinc-binding domain (AZUL)"/>
    <property type="match status" value="1"/>
</dbReference>
<dbReference type="GO" id="GO:0034098">
    <property type="term" value="C:VCP-NPL4-UFD1 AAA ATPase complex"/>
    <property type="evidence" value="ECO:0007669"/>
    <property type="project" value="TreeGrafter"/>
</dbReference>
<dbReference type="Gene3D" id="3.10.330.10">
    <property type="match status" value="1"/>
</dbReference>
<evidence type="ECO:0000313" key="7">
    <source>
        <dbReference type="EMBL" id="KAK5107848.1"/>
    </source>
</evidence>
<feature type="region of interest" description="Disordered" evidence="3">
    <location>
        <begin position="394"/>
        <end position="416"/>
    </location>
</feature>
<evidence type="ECO:0000259" key="5">
    <source>
        <dbReference type="Pfam" id="PF24503"/>
    </source>
</evidence>
<organism evidence="7 8">
    <name type="scientific">Meristemomyces frigidus</name>
    <dbReference type="NCBI Taxonomy" id="1508187"/>
    <lineage>
        <taxon>Eukaryota</taxon>
        <taxon>Fungi</taxon>
        <taxon>Dikarya</taxon>
        <taxon>Ascomycota</taxon>
        <taxon>Pezizomycotina</taxon>
        <taxon>Dothideomycetes</taxon>
        <taxon>Dothideomycetidae</taxon>
        <taxon>Mycosphaerellales</taxon>
        <taxon>Teratosphaeriaceae</taxon>
        <taxon>Meristemomyces</taxon>
    </lineage>
</organism>
<dbReference type="InterPro" id="IPR056012">
    <property type="entry name" value="DUF7590"/>
</dbReference>
<evidence type="ECO:0000256" key="3">
    <source>
        <dbReference type="SAM" id="MobiDB-lite"/>
    </source>
</evidence>
<dbReference type="Pfam" id="PF24842">
    <property type="entry name" value="UFD1_N2"/>
    <property type="match status" value="1"/>
</dbReference>
<dbReference type="Pfam" id="PF03152">
    <property type="entry name" value="UFD1_N1"/>
    <property type="match status" value="1"/>
</dbReference>
<dbReference type="GO" id="GO:0036503">
    <property type="term" value="P:ERAD pathway"/>
    <property type="evidence" value="ECO:0007669"/>
    <property type="project" value="TreeGrafter"/>
</dbReference>
<dbReference type="InterPro" id="IPR042299">
    <property type="entry name" value="Ufd1-like_Nn"/>
</dbReference>
<dbReference type="AlphaFoldDB" id="A0AAN7T8R0"/>
<evidence type="ECO:0008006" key="9">
    <source>
        <dbReference type="Google" id="ProtNLM"/>
    </source>
</evidence>
<dbReference type="Proteomes" id="UP001310890">
    <property type="component" value="Unassembled WGS sequence"/>
</dbReference>
<sequence length="786" mass="87085">MSPAPPLSWSAQYSIASNHRTLSGDKILLPPSALEALLSASSHSARETSRKDLPAYDPYDSSTYAAYQRAESEYQDQRQQLPYPLTFRLVNPKDGRFVYAGIREFSAEEGQIVLSPFLQESLGIKTHESEEDEAMEMDGAEEVKGDTITVHAKLLPKGTFVKLRPLEAGYDPEDWKALLEQYLRQNYTTLTNAAILDVPGARGMDGKKEQFRFVIDGFKPSTDGICIVDTDLEVDIEALNEEQARETLERIAAKVTRVPGTEQGSSQGGELNLFKEEHGQVLPGAYVDYQLPSWNKSQTLEIVLDVEDEDDDLDLLVSPVSNTQRAKSRLDQHVFADLDGRPRKRIRLEPTNVELEHAEALSISVHAFNSSNAQTNGDKVGASEDIKPRHYTLRAQHADKDESIGTAPGESPRNEGDVRCKNCLQWIPGRTLMLHENFCLRNNIICPKGCNQVFQKRSPAFATHWHCPHDTSYGNTPHSQTKHNHLFHPPTVLHCPHCPTFETFPNLPALSHHRTTTCPAKLILCRFCHLEVPQEGDPDTPNAEALLSGLTPHELADGARTTECHLCARIVRLRDMDTHLRTHDLDRLVRPAPTPCRNVLCGRTVDVCARNGDTRAGSRMGQGAGNDIGLCSTCFGPLYVSLYDPEGKALRRRVERRYLQQLVTGECGRKWCSNPYCKTGRSNLGFEGGVNAKGAVEMVRPFVVGLESTEKEDGGAVGASPLHFCVDEKSQAQRKVAEMMAAEGGVGDKAYGFEWCLGALEAEGGNVDAARIWLKNWAPSKNESRG</sequence>
<comment type="similarity">
    <text evidence="1">Belongs to the UFD1 family.</text>
</comment>
<feature type="domain" description="DUF7590" evidence="5">
    <location>
        <begin position="264"/>
        <end position="399"/>
    </location>
</feature>
<dbReference type="PANTHER" id="PTHR12555:SF15">
    <property type="entry name" value="FUSION DEGRADATION PROTEIN (UFD1), PUTATIVE (AFU_ORTHOLOGUE AFUA_4G04640)-RELATED"/>
    <property type="match status" value="1"/>
</dbReference>
<evidence type="ECO:0000313" key="8">
    <source>
        <dbReference type="Proteomes" id="UP001310890"/>
    </source>
</evidence>
<evidence type="ECO:0000256" key="2">
    <source>
        <dbReference type="ARBA" id="ARBA00022786"/>
    </source>
</evidence>
<feature type="domain" description="Ubiquitin fusion degradation protein UFD1 N-terminal subdomain 2" evidence="6">
    <location>
        <begin position="157"/>
        <end position="238"/>
    </location>
</feature>
<evidence type="ECO:0000259" key="4">
    <source>
        <dbReference type="Pfam" id="PF03152"/>
    </source>
</evidence>
<dbReference type="InterPro" id="IPR042556">
    <property type="entry name" value="AZUL_sf"/>
</dbReference>
<dbReference type="InterPro" id="IPR004854">
    <property type="entry name" value="Ufd1-like"/>
</dbReference>
<dbReference type="GO" id="GO:0031593">
    <property type="term" value="F:polyubiquitin modification-dependent protein binding"/>
    <property type="evidence" value="ECO:0007669"/>
    <property type="project" value="TreeGrafter"/>
</dbReference>
<dbReference type="GO" id="GO:0006511">
    <property type="term" value="P:ubiquitin-dependent protein catabolic process"/>
    <property type="evidence" value="ECO:0007669"/>
    <property type="project" value="InterPro"/>
</dbReference>
<dbReference type="InterPro" id="IPR055417">
    <property type="entry name" value="UFD1_N1"/>
</dbReference>
<dbReference type="EMBL" id="JAVRRL010000104">
    <property type="protein sequence ID" value="KAK5107848.1"/>
    <property type="molecule type" value="Genomic_DNA"/>
</dbReference>
<keyword evidence="2" id="KW-0833">Ubl conjugation pathway</keyword>
<evidence type="ECO:0000259" key="6">
    <source>
        <dbReference type="Pfam" id="PF24842"/>
    </source>
</evidence>
<proteinExistence type="inferred from homology"/>
<feature type="domain" description="Ubiquitin fusion degradation protein UFD1 N-terminal subdomain 1" evidence="4">
    <location>
        <begin position="78"/>
        <end position="127"/>
    </location>
</feature>
<name>A0AAN7T8R0_9PEZI</name>
<evidence type="ECO:0000256" key="1">
    <source>
        <dbReference type="ARBA" id="ARBA00006043"/>
    </source>
</evidence>
<dbReference type="Pfam" id="PF24503">
    <property type="entry name" value="DUF7590"/>
    <property type="match status" value="1"/>
</dbReference>
<dbReference type="Pfam" id="PF23580">
    <property type="entry name" value="Znf_XAF1_N"/>
    <property type="match status" value="1"/>
</dbReference>